<organism evidence="1">
    <name type="scientific">uncultured Thiotrichaceae bacterium</name>
    <dbReference type="NCBI Taxonomy" id="298394"/>
    <lineage>
        <taxon>Bacteria</taxon>
        <taxon>Pseudomonadati</taxon>
        <taxon>Pseudomonadota</taxon>
        <taxon>Gammaproteobacteria</taxon>
        <taxon>Thiotrichales</taxon>
        <taxon>Thiotrichaceae</taxon>
        <taxon>environmental samples</taxon>
    </lineage>
</organism>
<dbReference type="AlphaFoldDB" id="A0A6S6TGU2"/>
<name>A0A6S6TGU2_9GAMM</name>
<dbReference type="EMBL" id="CACVAT010000223">
    <property type="protein sequence ID" value="CAA6814128.1"/>
    <property type="molecule type" value="Genomic_DNA"/>
</dbReference>
<reference evidence="1" key="1">
    <citation type="submission" date="2020-01" db="EMBL/GenBank/DDBJ databases">
        <authorList>
            <person name="Meier V. D."/>
            <person name="Meier V D."/>
        </authorList>
    </citation>
    <scope>NUCLEOTIDE SEQUENCE</scope>
    <source>
        <strain evidence="1">HLG_WM_MAG_09</strain>
    </source>
</reference>
<protein>
    <submittedName>
        <fullName evidence="1">Uncharacterized protein</fullName>
    </submittedName>
</protein>
<proteinExistence type="predicted"/>
<gene>
    <name evidence="1" type="ORF">HELGO_WM87734</name>
</gene>
<evidence type="ECO:0000313" key="1">
    <source>
        <dbReference type="EMBL" id="CAA6814128.1"/>
    </source>
</evidence>
<sequence>MSQEIPDVGEDADFERVQDKEAQMKILKLFGKIEYYDDHVNSGFK</sequence>
<accession>A0A6S6TGU2</accession>